<protein>
    <submittedName>
        <fullName evidence="2">Uncharacterized protein</fullName>
    </submittedName>
</protein>
<dbReference type="AlphaFoldDB" id="A0A375G0Q2"/>
<proteinExistence type="predicted"/>
<comment type="caution">
    <text evidence="2">The sequence shown here is derived from an EMBL/GenBank/DDBJ whole genome shotgun (WGS) entry which is preliminary data.</text>
</comment>
<name>A0A375G0Q2_9BURK</name>
<sequence>MQTVRDRNFQTEQPVVPSIRWLWAQNLALRQRAVTEIQLVEGEVKRQRGALAIGTTRETIQRLKQRLRWKAYWRFPNLIKAPDADPKYEEERDRKKNAATQVPNDEELSVPMLFGAELYGPAEIDRLYADLKRLGWDTPRFRSTLPNVIQWIRDQRLYGSEGHFNVGIVVRKTDKRFLHPSYLLELPEEFDYLTVTIYQLSASLTCVLVGMALTEQSASWYNDELAKLRKTKSVRNPKDRFISILGADHQKRRSIEEARERYRGLVTNWFKRELPGFFSNEAGVSRLPTAEVITTIRQHMFAPPNEFVRDEWRRMIWDRGYRRIWTDSGCPGLQLAIGELEDEARHHSVIGFRTSDVADSDLQHFGGRTKYALLTFCYERIEGVLVHYACTAFLQEASRTLKLSREQLFAKKGRKEILVVLERISDFFRASTGNPAVATDLLKNKPLISYKHHCNGFVGSSLFANDKDLDLAEVLHSRVRHLAEEFIEDEEATRQQFDQLSSILSTKESIRTQRRMEVITVIALVVALASLVAALPPITAWAKSIESLRSAIVKM</sequence>
<feature type="transmembrane region" description="Helical" evidence="1">
    <location>
        <begin position="518"/>
        <end position="542"/>
    </location>
</feature>
<keyword evidence="1" id="KW-0812">Transmembrane</keyword>
<keyword evidence="1" id="KW-0472">Membrane</keyword>
<organism evidence="2">
    <name type="scientific">Cupriavidus oxalaticus</name>
    <dbReference type="NCBI Taxonomy" id="96344"/>
    <lineage>
        <taxon>Bacteria</taxon>
        <taxon>Pseudomonadati</taxon>
        <taxon>Pseudomonadota</taxon>
        <taxon>Betaproteobacteria</taxon>
        <taxon>Burkholderiales</taxon>
        <taxon>Burkholderiaceae</taxon>
        <taxon>Cupriavidus</taxon>
    </lineage>
</organism>
<gene>
    <name evidence="2" type="ORF">CO2235_180028</name>
</gene>
<dbReference type="EMBL" id="OGUS01000118">
    <property type="protein sequence ID" value="SPC13130.1"/>
    <property type="molecule type" value="Genomic_DNA"/>
</dbReference>
<evidence type="ECO:0000256" key="1">
    <source>
        <dbReference type="SAM" id="Phobius"/>
    </source>
</evidence>
<reference evidence="2" key="1">
    <citation type="submission" date="2018-01" db="EMBL/GenBank/DDBJ databases">
        <authorList>
            <person name="Clerissi C."/>
        </authorList>
    </citation>
    <scope>NUCLEOTIDE SEQUENCE</scope>
    <source>
        <strain evidence="2">Cupriavidus oxalaticus LMG 2235</strain>
    </source>
</reference>
<evidence type="ECO:0000313" key="2">
    <source>
        <dbReference type="EMBL" id="SPC13130.1"/>
    </source>
</evidence>
<dbReference type="Proteomes" id="UP000256862">
    <property type="component" value="Chromosome CO2235"/>
</dbReference>
<keyword evidence="1" id="KW-1133">Transmembrane helix</keyword>
<accession>A0A375G0Q2</accession>